<dbReference type="GO" id="GO:0070475">
    <property type="term" value="P:rRNA base methylation"/>
    <property type="evidence" value="ECO:0007669"/>
    <property type="project" value="UniProtKB-UniRule"/>
</dbReference>
<keyword evidence="3 7" id="KW-0698">rRNA processing</keyword>
<dbReference type="STRING" id="914150.TQ33_1706"/>
<keyword evidence="6 7" id="KW-0949">S-adenosyl-L-methionine</keyword>
<evidence type="ECO:0000256" key="4">
    <source>
        <dbReference type="ARBA" id="ARBA00022603"/>
    </source>
</evidence>
<comment type="function">
    <text evidence="7">Specifically methylates the N4 position of cytidine in position 1402 (C1402) of 16S rRNA.</text>
</comment>
<dbReference type="FunFam" id="1.10.150.170:FF:000001">
    <property type="entry name" value="Ribosomal RNA small subunit methyltransferase H"/>
    <property type="match status" value="1"/>
</dbReference>
<comment type="catalytic activity">
    <reaction evidence="7">
        <text>cytidine(1402) in 16S rRNA + S-adenosyl-L-methionine = N(4)-methylcytidine(1402) in 16S rRNA + S-adenosyl-L-homocysteine + H(+)</text>
        <dbReference type="Rhea" id="RHEA:42928"/>
        <dbReference type="Rhea" id="RHEA-COMP:10286"/>
        <dbReference type="Rhea" id="RHEA-COMP:10287"/>
        <dbReference type="ChEBI" id="CHEBI:15378"/>
        <dbReference type="ChEBI" id="CHEBI:57856"/>
        <dbReference type="ChEBI" id="CHEBI:59789"/>
        <dbReference type="ChEBI" id="CHEBI:74506"/>
        <dbReference type="ChEBI" id="CHEBI:82748"/>
        <dbReference type="EC" id="2.1.1.199"/>
    </reaction>
</comment>
<dbReference type="SUPFAM" id="SSF81799">
    <property type="entry name" value="Putative methyltransferase TM0872, insert domain"/>
    <property type="match status" value="1"/>
</dbReference>
<evidence type="ECO:0000256" key="2">
    <source>
        <dbReference type="ARBA" id="ARBA00022490"/>
    </source>
</evidence>
<dbReference type="GO" id="GO:0005737">
    <property type="term" value="C:cytoplasm"/>
    <property type="evidence" value="ECO:0007669"/>
    <property type="project" value="UniProtKB-SubCell"/>
</dbReference>
<dbReference type="PIRSF" id="PIRSF004486">
    <property type="entry name" value="MraW"/>
    <property type="match status" value="1"/>
</dbReference>
<dbReference type="GO" id="GO:0071424">
    <property type="term" value="F:rRNA (cytosine-N4-)-methyltransferase activity"/>
    <property type="evidence" value="ECO:0007669"/>
    <property type="project" value="UniProtKB-UniRule"/>
</dbReference>
<feature type="binding site" evidence="7">
    <location>
        <position position="106"/>
    </location>
    <ligand>
        <name>S-adenosyl-L-methionine</name>
        <dbReference type="ChEBI" id="CHEBI:59789"/>
    </ligand>
</feature>
<reference evidence="8 9" key="1">
    <citation type="submission" date="2015-02" db="EMBL/GenBank/DDBJ databases">
        <title>Complete genome sequence of Kangiella geojedonensis strain YCS-5T.</title>
        <authorList>
            <person name="Kim K.M."/>
        </authorList>
    </citation>
    <scope>NUCLEOTIDE SEQUENCE [LARGE SCALE GENOMIC DNA]</scope>
    <source>
        <strain evidence="8 9">YCS-5</strain>
    </source>
</reference>
<dbReference type="HAMAP" id="MF_01007">
    <property type="entry name" value="16SrRNA_methyltr_H"/>
    <property type="match status" value="1"/>
</dbReference>
<dbReference type="PANTHER" id="PTHR11265">
    <property type="entry name" value="S-ADENOSYL-METHYLTRANSFERASE MRAW"/>
    <property type="match status" value="1"/>
</dbReference>
<organism evidence="8 9">
    <name type="scientific">Kangiella geojedonensis</name>
    <dbReference type="NCBI Taxonomy" id="914150"/>
    <lineage>
        <taxon>Bacteria</taxon>
        <taxon>Pseudomonadati</taxon>
        <taxon>Pseudomonadota</taxon>
        <taxon>Gammaproteobacteria</taxon>
        <taxon>Kangiellales</taxon>
        <taxon>Kangiellaceae</taxon>
        <taxon>Kangiella</taxon>
    </lineage>
</organism>
<keyword evidence="5 7" id="KW-0808">Transferase</keyword>
<keyword evidence="4 7" id="KW-0489">Methyltransferase</keyword>
<evidence type="ECO:0000256" key="5">
    <source>
        <dbReference type="ARBA" id="ARBA00022679"/>
    </source>
</evidence>
<accession>A0A0F6RCR5</accession>
<dbReference type="EMBL" id="CP010975">
    <property type="protein sequence ID" value="AKE52648.1"/>
    <property type="molecule type" value="Genomic_DNA"/>
</dbReference>
<dbReference type="PANTHER" id="PTHR11265:SF0">
    <property type="entry name" value="12S RRNA N4-METHYLCYTIDINE METHYLTRANSFERASE"/>
    <property type="match status" value="1"/>
</dbReference>
<dbReference type="InterPro" id="IPR029063">
    <property type="entry name" value="SAM-dependent_MTases_sf"/>
</dbReference>
<feature type="binding site" evidence="7">
    <location>
        <begin position="38"/>
        <end position="40"/>
    </location>
    <ligand>
        <name>S-adenosyl-L-methionine</name>
        <dbReference type="ChEBI" id="CHEBI:59789"/>
    </ligand>
</feature>
<dbReference type="SUPFAM" id="SSF53335">
    <property type="entry name" value="S-adenosyl-L-methionine-dependent methyltransferases"/>
    <property type="match status" value="1"/>
</dbReference>
<feature type="binding site" evidence="7">
    <location>
        <position position="113"/>
    </location>
    <ligand>
        <name>S-adenosyl-L-methionine</name>
        <dbReference type="ChEBI" id="CHEBI:59789"/>
    </ligand>
</feature>
<dbReference type="Proteomes" id="UP000034071">
    <property type="component" value="Chromosome"/>
</dbReference>
<dbReference type="AlphaFoldDB" id="A0A0F6RCR5"/>
<evidence type="ECO:0000256" key="3">
    <source>
        <dbReference type="ARBA" id="ARBA00022552"/>
    </source>
</evidence>
<dbReference type="Pfam" id="PF01795">
    <property type="entry name" value="Methyltransf_5"/>
    <property type="match status" value="1"/>
</dbReference>
<evidence type="ECO:0000256" key="1">
    <source>
        <dbReference type="ARBA" id="ARBA00010396"/>
    </source>
</evidence>
<feature type="binding site" evidence="7">
    <location>
        <position position="58"/>
    </location>
    <ligand>
        <name>S-adenosyl-L-methionine</name>
        <dbReference type="ChEBI" id="CHEBI:59789"/>
    </ligand>
</feature>
<dbReference type="HOGENOM" id="CLU_038422_2_0_6"/>
<dbReference type="EC" id="2.1.1.199" evidence="7"/>
<evidence type="ECO:0000256" key="6">
    <source>
        <dbReference type="ARBA" id="ARBA00022691"/>
    </source>
</evidence>
<dbReference type="NCBIfam" id="TIGR00006">
    <property type="entry name" value="16S rRNA (cytosine(1402)-N(4))-methyltransferase RsmH"/>
    <property type="match status" value="1"/>
</dbReference>
<gene>
    <name evidence="7" type="primary">rsmH</name>
    <name evidence="8" type="ORF">TQ33_1706</name>
</gene>
<name>A0A0F6RCR5_9GAMM</name>
<dbReference type="Gene3D" id="3.40.50.150">
    <property type="entry name" value="Vaccinia Virus protein VP39"/>
    <property type="match status" value="1"/>
</dbReference>
<dbReference type="Gene3D" id="1.10.150.170">
    <property type="entry name" value="Putative methyltransferase TM0872, insert domain"/>
    <property type="match status" value="1"/>
</dbReference>
<dbReference type="PATRIC" id="fig|914150.5.peg.1727"/>
<comment type="subcellular location">
    <subcellularLocation>
        <location evidence="7">Cytoplasm</location>
    </subcellularLocation>
</comment>
<protein>
    <recommendedName>
        <fullName evidence="7">Ribosomal RNA small subunit methyltransferase H</fullName>
        <ecNumber evidence="7">2.1.1.199</ecNumber>
    </recommendedName>
    <alternativeName>
        <fullName evidence="7">16S rRNA m(4)C1402 methyltransferase</fullName>
    </alternativeName>
    <alternativeName>
        <fullName evidence="7">rRNA (cytosine-N(4)-)-methyltransferase RsmH</fullName>
    </alternativeName>
</protein>
<keyword evidence="9" id="KW-1185">Reference proteome</keyword>
<evidence type="ECO:0000313" key="9">
    <source>
        <dbReference type="Proteomes" id="UP000034071"/>
    </source>
</evidence>
<feature type="binding site" evidence="7">
    <location>
        <position position="84"/>
    </location>
    <ligand>
        <name>S-adenosyl-L-methionine</name>
        <dbReference type="ChEBI" id="CHEBI:59789"/>
    </ligand>
</feature>
<keyword evidence="2 7" id="KW-0963">Cytoplasm</keyword>
<dbReference type="RefSeq" id="WP_046561692.1">
    <property type="nucleotide sequence ID" value="NZ_CP010975.1"/>
</dbReference>
<dbReference type="OrthoDB" id="9806637at2"/>
<evidence type="ECO:0000256" key="7">
    <source>
        <dbReference type="HAMAP-Rule" id="MF_01007"/>
    </source>
</evidence>
<proteinExistence type="inferred from homology"/>
<comment type="similarity">
    <text evidence="1 7">Belongs to the methyltransferase superfamily. RsmH family.</text>
</comment>
<dbReference type="InterPro" id="IPR002903">
    <property type="entry name" value="RsmH"/>
</dbReference>
<dbReference type="InterPro" id="IPR023397">
    <property type="entry name" value="SAM-dep_MeTrfase_MraW_recog"/>
</dbReference>
<dbReference type="KEGG" id="kge:TQ33_1706"/>
<sequence length="314" mass="35613">MTSSDTETAHDAVLLDEAVEALVINPDGIYIDCTFGRGGHSRAVLSMLSDKGRLMAFDKDPQAILVGQSLEQEDSRFEIIHESFSLLEQKVSEKSLVGEIDGIMMDLGVSSPQLDQAERGFSFMQDGPLDMRMDTTRGQTAEQWIAETKEEDMVWAFKAFGEERYAKRIARAIIEKRQKASINRTLQLAEIIKEAHPRWEKHKHPATRCFQAIRIAVNSELDDLQKTLEQTLECLKVGGRMVAISFHSLEDRMVKRFIQKQEKGQDFPPGLPVTEDMINRRMKKVGKFTKAGDEELERNNRARSAVMRVAEKLA</sequence>
<evidence type="ECO:0000313" key="8">
    <source>
        <dbReference type="EMBL" id="AKE52648.1"/>
    </source>
</evidence>